<evidence type="ECO:0000256" key="1">
    <source>
        <dbReference type="SAM" id="Phobius"/>
    </source>
</evidence>
<keyword evidence="1" id="KW-0812">Transmembrane</keyword>
<proteinExistence type="predicted"/>
<gene>
    <name evidence="2" type="ORF">FSB_LOCUS34015</name>
    <name evidence="3" type="ORF">FSB_LOCUS41471</name>
</gene>
<feature type="transmembrane region" description="Helical" evidence="1">
    <location>
        <begin position="72"/>
        <end position="91"/>
    </location>
</feature>
<reference evidence="3" key="1">
    <citation type="submission" date="2018-02" db="EMBL/GenBank/DDBJ databases">
        <authorList>
            <person name="Cohen D.B."/>
            <person name="Kent A.D."/>
        </authorList>
    </citation>
    <scope>NUCLEOTIDE SEQUENCE</scope>
</reference>
<name>A0A2N9HPN7_FAGSY</name>
<keyword evidence="1" id="KW-1133">Transmembrane helix</keyword>
<dbReference type="AlphaFoldDB" id="A0A2N9HPN7"/>
<keyword evidence="1" id="KW-0472">Membrane</keyword>
<organism evidence="3">
    <name type="scientific">Fagus sylvatica</name>
    <name type="common">Beechnut</name>
    <dbReference type="NCBI Taxonomy" id="28930"/>
    <lineage>
        <taxon>Eukaryota</taxon>
        <taxon>Viridiplantae</taxon>
        <taxon>Streptophyta</taxon>
        <taxon>Embryophyta</taxon>
        <taxon>Tracheophyta</taxon>
        <taxon>Spermatophyta</taxon>
        <taxon>Magnoliopsida</taxon>
        <taxon>eudicotyledons</taxon>
        <taxon>Gunneridae</taxon>
        <taxon>Pentapetalae</taxon>
        <taxon>rosids</taxon>
        <taxon>fabids</taxon>
        <taxon>Fagales</taxon>
        <taxon>Fagaceae</taxon>
        <taxon>Fagus</taxon>
    </lineage>
</organism>
<protein>
    <recommendedName>
        <fullName evidence="4">Late embryogenesis abundant protein LEA-2 subgroup domain-containing protein</fullName>
    </recommendedName>
</protein>
<dbReference type="EMBL" id="OIVN01003788">
    <property type="protein sequence ID" value="SPD13589.1"/>
    <property type="molecule type" value="Genomic_DNA"/>
</dbReference>
<sequence>MEHTNKTTPRSTEVVVELGPAITTTNVTVTANHATSSATIINSANASINTAAITSTTNTMTRTRRTKCEDELKGLLFVICLLLLMLYLSLFEQGKTSHYNFQPEVQVDSISVLSATNISSPQATTAFNMVFSFRNAGLHANYSLLFATMYLHDDHKYLSDKRIPSFVLKPNEEIQAKAEFRLIDSLLASDLASGEVKVEVELMAVVLVKLPSESELLYLESFFCSDLKFANSSSKVGGNWMLSGTKTCKDVSW</sequence>
<accession>A0A2N9HPN7</accession>
<evidence type="ECO:0008006" key="4">
    <source>
        <dbReference type="Google" id="ProtNLM"/>
    </source>
</evidence>
<dbReference type="EMBL" id="OIVN01002750">
    <property type="protein sequence ID" value="SPD06133.1"/>
    <property type="molecule type" value="Genomic_DNA"/>
</dbReference>
<evidence type="ECO:0000313" key="3">
    <source>
        <dbReference type="EMBL" id="SPD13589.1"/>
    </source>
</evidence>
<evidence type="ECO:0000313" key="2">
    <source>
        <dbReference type="EMBL" id="SPD06133.1"/>
    </source>
</evidence>